<proteinExistence type="predicted"/>
<dbReference type="InterPro" id="IPR029058">
    <property type="entry name" value="AB_hydrolase_fold"/>
</dbReference>
<dbReference type="EMBL" id="PKPP01002499">
    <property type="protein sequence ID" value="PWA74876.1"/>
    <property type="molecule type" value="Genomic_DNA"/>
</dbReference>
<accession>A0A2U1NN15</accession>
<keyword evidence="2" id="KW-1185">Reference proteome</keyword>
<dbReference type="STRING" id="35608.A0A2U1NN15"/>
<dbReference type="GO" id="GO:0009507">
    <property type="term" value="C:chloroplast"/>
    <property type="evidence" value="ECO:0007669"/>
    <property type="project" value="TreeGrafter"/>
</dbReference>
<evidence type="ECO:0000313" key="2">
    <source>
        <dbReference type="Proteomes" id="UP000245207"/>
    </source>
</evidence>
<protein>
    <submittedName>
        <fullName evidence="1">Alpha/Beta hydrolase fold protein</fullName>
    </submittedName>
</protein>
<dbReference type="PANTHER" id="PTHR28630:SF11">
    <property type="entry name" value="THIOREDOXIN-LIKE PROTEIN AAED1, CHLOROPLASTIC"/>
    <property type="match status" value="1"/>
</dbReference>
<dbReference type="GO" id="GO:0016787">
    <property type="term" value="F:hydrolase activity"/>
    <property type="evidence" value="ECO:0007669"/>
    <property type="project" value="UniProtKB-KW"/>
</dbReference>
<dbReference type="InterPro" id="IPR032801">
    <property type="entry name" value="PXL2A/B/C"/>
</dbReference>
<dbReference type="PANTHER" id="PTHR28630">
    <property type="match status" value="1"/>
</dbReference>
<gene>
    <name evidence="1" type="ORF">CTI12_AA248350</name>
</gene>
<dbReference type="Gene3D" id="3.40.50.1820">
    <property type="entry name" value="alpha/beta hydrolase"/>
    <property type="match status" value="1"/>
</dbReference>
<dbReference type="Pfam" id="PF13911">
    <property type="entry name" value="AhpC-TSA_2"/>
    <property type="match status" value="1"/>
</dbReference>
<sequence length="366" mass="41463">MLAEKKGVPDLSEFGDAYDLEFGLGVDKAPTSAIVKKELQREIIYHMSPHEDYTLASMLLRPGVIQALLDARFPEANECLEKVQRVYIKTMYDKVVKPHQQDNMIAKWPPSQVYVLESDYLCYVNHVQARAFSEQTNFKGEVYADPSYASYKALNFVSGVTTTFTPGIIEAYKEGYRQDWELSFEKDTRTKGGWQQGGIIVAGPGISNISYIHRDKEAVIIARGKDSSILWYADVETVHSQEDMSTAICYVNNFAMEHEKAQEFIKGKRVVVVGFQKQLLDIAMECSSRGIFVVGLREEIVNSADQVLKLIEMGEGLSFSSTFYVTSIYLDPKARNDTEYKLETFSGVYRKLSGKDFVFDYTMTEA</sequence>
<comment type="caution">
    <text evidence="1">The sequence shown here is derived from an EMBL/GenBank/DDBJ whole genome shotgun (WGS) entry which is preliminary data.</text>
</comment>
<evidence type="ECO:0000313" key="1">
    <source>
        <dbReference type="EMBL" id="PWA74876.1"/>
    </source>
</evidence>
<dbReference type="OrthoDB" id="1263307at2759"/>
<reference evidence="1 2" key="1">
    <citation type="journal article" date="2018" name="Mol. Plant">
        <title>The genome of Artemisia annua provides insight into the evolution of Asteraceae family and artemisinin biosynthesis.</title>
        <authorList>
            <person name="Shen Q."/>
            <person name="Zhang L."/>
            <person name="Liao Z."/>
            <person name="Wang S."/>
            <person name="Yan T."/>
            <person name="Shi P."/>
            <person name="Liu M."/>
            <person name="Fu X."/>
            <person name="Pan Q."/>
            <person name="Wang Y."/>
            <person name="Lv Z."/>
            <person name="Lu X."/>
            <person name="Zhang F."/>
            <person name="Jiang W."/>
            <person name="Ma Y."/>
            <person name="Chen M."/>
            <person name="Hao X."/>
            <person name="Li L."/>
            <person name="Tang Y."/>
            <person name="Lv G."/>
            <person name="Zhou Y."/>
            <person name="Sun X."/>
            <person name="Brodelius P.E."/>
            <person name="Rose J.K.C."/>
            <person name="Tang K."/>
        </authorList>
    </citation>
    <scope>NUCLEOTIDE SEQUENCE [LARGE SCALE GENOMIC DNA]</scope>
    <source>
        <strain evidence="2">cv. Huhao1</strain>
        <tissue evidence="1">Leaf</tissue>
    </source>
</reference>
<keyword evidence="1" id="KW-0378">Hydrolase</keyword>
<dbReference type="AlphaFoldDB" id="A0A2U1NN15"/>
<dbReference type="Proteomes" id="UP000245207">
    <property type="component" value="Unassembled WGS sequence"/>
</dbReference>
<organism evidence="1 2">
    <name type="scientific">Artemisia annua</name>
    <name type="common">Sweet wormwood</name>
    <dbReference type="NCBI Taxonomy" id="35608"/>
    <lineage>
        <taxon>Eukaryota</taxon>
        <taxon>Viridiplantae</taxon>
        <taxon>Streptophyta</taxon>
        <taxon>Embryophyta</taxon>
        <taxon>Tracheophyta</taxon>
        <taxon>Spermatophyta</taxon>
        <taxon>Magnoliopsida</taxon>
        <taxon>eudicotyledons</taxon>
        <taxon>Gunneridae</taxon>
        <taxon>Pentapetalae</taxon>
        <taxon>asterids</taxon>
        <taxon>campanulids</taxon>
        <taxon>Asterales</taxon>
        <taxon>Asteraceae</taxon>
        <taxon>Asteroideae</taxon>
        <taxon>Anthemideae</taxon>
        <taxon>Artemisiinae</taxon>
        <taxon>Artemisia</taxon>
    </lineage>
</organism>
<name>A0A2U1NN15_ARTAN</name>